<gene>
    <name evidence="2" type="ORF">BFC18_10745</name>
</gene>
<dbReference type="Proteomes" id="UP000175691">
    <property type="component" value="Unassembled WGS sequence"/>
</dbReference>
<feature type="transmembrane region" description="Helical" evidence="1">
    <location>
        <begin position="98"/>
        <end position="118"/>
    </location>
</feature>
<keyword evidence="1" id="KW-0472">Membrane</keyword>
<keyword evidence="1" id="KW-1133">Transmembrane helix</keyword>
<feature type="transmembrane region" description="Helical" evidence="1">
    <location>
        <begin position="20"/>
        <end position="38"/>
    </location>
</feature>
<reference evidence="2 3" key="1">
    <citation type="submission" date="2016-08" db="EMBL/GenBank/DDBJ databases">
        <authorList>
            <person name="Seilhamer J.J."/>
        </authorList>
    </citation>
    <scope>NUCLEOTIDE SEQUENCE [LARGE SCALE GENOMIC DNA]</scope>
    <source>
        <strain evidence="2 3">KCTC 42603</strain>
    </source>
</reference>
<dbReference type="STRING" id="1656094.BFC18_10745"/>
<evidence type="ECO:0000313" key="3">
    <source>
        <dbReference type="Proteomes" id="UP000175691"/>
    </source>
</evidence>
<organism evidence="2 3">
    <name type="scientific">Alteromonas confluentis</name>
    <dbReference type="NCBI Taxonomy" id="1656094"/>
    <lineage>
        <taxon>Bacteria</taxon>
        <taxon>Pseudomonadati</taxon>
        <taxon>Pseudomonadota</taxon>
        <taxon>Gammaproteobacteria</taxon>
        <taxon>Alteromonadales</taxon>
        <taxon>Alteromonadaceae</taxon>
        <taxon>Alteromonas/Salinimonas group</taxon>
        <taxon>Alteromonas</taxon>
    </lineage>
</organism>
<evidence type="ECO:0000313" key="2">
    <source>
        <dbReference type="EMBL" id="OFC70916.1"/>
    </source>
</evidence>
<name>A0A1E7ZBL4_9ALTE</name>
<proteinExistence type="predicted"/>
<dbReference type="SUPFAM" id="SSF55874">
    <property type="entry name" value="ATPase domain of HSP90 chaperone/DNA topoisomerase II/histidine kinase"/>
    <property type="match status" value="1"/>
</dbReference>
<dbReference type="AlphaFoldDB" id="A0A1E7ZBL4"/>
<feature type="transmembrane region" description="Helical" evidence="1">
    <location>
        <begin position="45"/>
        <end position="78"/>
    </location>
</feature>
<protein>
    <recommendedName>
        <fullName evidence="4">Histidine kinase domain-containing protein</fullName>
    </recommendedName>
</protein>
<sequence length="352" mass="39176">MLLLLFTLLAGKKRLPVLPALFSVLAEIGLGNWVIALHGGASNPYAILLLVPLVIGLIQLPFPAAFVVLVVSIGGQLSQLYPESSLHHGGMLQHARNMIFSFVGTSLFIAAIISYYRWQLRERNAAILQLRETQLRNEQLLAIGTAAAQLTHDAATPVQTINLLLEEWQEERNDALIDEMSGQITRLNQLLSNWRQVADEVREAKITVYRTDELIKSLRYSLQLARPEASIEWQNEVAQGVLRADRTLLPALTNIIINAWEEIADDDTQQALVRTSVTDKTWTLEITNPVKNLSSDSVQHLGRKLVFSDKGNGVASVITNATIEKFNGHVNWEIMHTKANAVLKTTVFLPVQ</sequence>
<accession>A0A1E7ZBL4</accession>
<dbReference type="RefSeq" id="WP_070125309.1">
    <property type="nucleotide sequence ID" value="NZ_MDHN01000021.1"/>
</dbReference>
<keyword evidence="1" id="KW-0812">Transmembrane</keyword>
<dbReference type="EMBL" id="MDHN01000021">
    <property type="protein sequence ID" value="OFC70916.1"/>
    <property type="molecule type" value="Genomic_DNA"/>
</dbReference>
<evidence type="ECO:0000256" key="1">
    <source>
        <dbReference type="SAM" id="Phobius"/>
    </source>
</evidence>
<evidence type="ECO:0008006" key="4">
    <source>
        <dbReference type="Google" id="ProtNLM"/>
    </source>
</evidence>
<dbReference type="InterPro" id="IPR036890">
    <property type="entry name" value="HATPase_C_sf"/>
</dbReference>
<comment type="caution">
    <text evidence="2">The sequence shown here is derived from an EMBL/GenBank/DDBJ whole genome shotgun (WGS) entry which is preliminary data.</text>
</comment>
<dbReference type="OrthoDB" id="9785252at2"/>
<keyword evidence="3" id="KW-1185">Reference proteome</keyword>